<evidence type="ECO:0000256" key="1">
    <source>
        <dbReference type="SAM" id="MobiDB-lite"/>
    </source>
</evidence>
<keyword evidence="3" id="KW-1185">Reference proteome</keyword>
<dbReference type="STRING" id="354355.SAMN05660816_02768"/>
<feature type="region of interest" description="Disordered" evidence="1">
    <location>
        <begin position="1"/>
        <end position="29"/>
    </location>
</feature>
<reference evidence="3" key="1">
    <citation type="submission" date="2016-04" db="EMBL/GenBank/DDBJ databases">
        <authorList>
            <person name="Chen L."/>
            <person name="Zhuang W."/>
            <person name="Wang G."/>
        </authorList>
    </citation>
    <scope>NUCLEOTIDE SEQUENCE [LARGE SCALE GENOMIC DNA]</scope>
    <source>
        <strain evidence="3">17621</strain>
    </source>
</reference>
<protein>
    <submittedName>
        <fullName evidence="2">Uncharacterized protein</fullName>
    </submittedName>
</protein>
<dbReference type="RefSeq" id="WP_081204653.1">
    <property type="nucleotide sequence ID" value="NZ_FOCZ01000004.1"/>
</dbReference>
<dbReference type="AlphaFoldDB" id="A0A1V9DXX2"/>
<comment type="caution">
    <text evidence="2">The sequence shown here is derived from an EMBL/GenBank/DDBJ whole genome shotgun (WGS) entry which is preliminary data.</text>
</comment>
<proteinExistence type="predicted"/>
<dbReference type="EMBL" id="LVXG01000082">
    <property type="protein sequence ID" value="OQP38649.1"/>
    <property type="molecule type" value="Genomic_DNA"/>
</dbReference>
<accession>A0A1V9DXX2</accession>
<dbReference type="OrthoDB" id="680222at2"/>
<dbReference type="Proteomes" id="UP000192610">
    <property type="component" value="Unassembled WGS sequence"/>
</dbReference>
<evidence type="ECO:0000313" key="2">
    <source>
        <dbReference type="EMBL" id="OQP38649.1"/>
    </source>
</evidence>
<evidence type="ECO:0000313" key="3">
    <source>
        <dbReference type="Proteomes" id="UP000192610"/>
    </source>
</evidence>
<name>A0A1V9DXX2_9BACT</name>
<organism evidence="2 3">
    <name type="scientific">Niastella yeongjuensis</name>
    <dbReference type="NCBI Taxonomy" id="354355"/>
    <lineage>
        <taxon>Bacteria</taxon>
        <taxon>Pseudomonadati</taxon>
        <taxon>Bacteroidota</taxon>
        <taxon>Chitinophagia</taxon>
        <taxon>Chitinophagales</taxon>
        <taxon>Chitinophagaceae</taxon>
        <taxon>Niastella</taxon>
    </lineage>
</organism>
<gene>
    <name evidence="2" type="ORF">A4H97_18175</name>
</gene>
<feature type="compositionally biased region" description="Basic and acidic residues" evidence="1">
    <location>
        <begin position="19"/>
        <end position="29"/>
    </location>
</feature>
<sequence>MAGRGDKNKQGGQAFADNRPTEKKPANRKSYDLVVDDVPYLVSAEAFTYNDEQRYYVTVNGGPQHVFIWDTDLKRLTALDTDEDSATLPEALEEALSKKLQQETA</sequence>